<organism evidence="2 3">
    <name type="scientific">Paenibacillus cellulosilyticus</name>
    <dbReference type="NCBI Taxonomy" id="375489"/>
    <lineage>
        <taxon>Bacteria</taxon>
        <taxon>Bacillati</taxon>
        <taxon>Bacillota</taxon>
        <taxon>Bacilli</taxon>
        <taxon>Bacillales</taxon>
        <taxon>Paenibacillaceae</taxon>
        <taxon>Paenibacillus</taxon>
    </lineage>
</organism>
<dbReference type="InterPro" id="IPR013520">
    <property type="entry name" value="Ribonucl_H"/>
</dbReference>
<dbReference type="Gene3D" id="3.30.420.10">
    <property type="entry name" value="Ribonuclease H-like superfamily/Ribonuclease H"/>
    <property type="match status" value="1"/>
</dbReference>
<dbReference type="InterPro" id="IPR036397">
    <property type="entry name" value="RNaseH_sf"/>
</dbReference>
<comment type="caution">
    <text evidence="2">The sequence shown here is derived from an EMBL/GenBank/DDBJ whole genome shotgun (WGS) entry which is preliminary data.</text>
</comment>
<dbReference type="Proteomes" id="UP000246635">
    <property type="component" value="Unassembled WGS sequence"/>
</dbReference>
<dbReference type="GO" id="GO:0045004">
    <property type="term" value="P:DNA replication proofreading"/>
    <property type="evidence" value="ECO:0007669"/>
    <property type="project" value="TreeGrafter"/>
</dbReference>
<dbReference type="CDD" id="cd06127">
    <property type="entry name" value="DEDDh"/>
    <property type="match status" value="1"/>
</dbReference>
<feature type="domain" description="Exonuclease" evidence="1">
    <location>
        <begin position="53"/>
        <end position="225"/>
    </location>
</feature>
<dbReference type="SMART" id="SM00479">
    <property type="entry name" value="EXOIII"/>
    <property type="match status" value="1"/>
</dbReference>
<dbReference type="PANTHER" id="PTHR30231:SF41">
    <property type="entry name" value="DNA POLYMERASE III SUBUNIT EPSILON"/>
    <property type="match status" value="1"/>
</dbReference>
<name>A0A2V2YIG4_9BACL</name>
<dbReference type="AlphaFoldDB" id="A0A2V2YIG4"/>
<reference evidence="2 3" key="1">
    <citation type="submission" date="2018-05" db="EMBL/GenBank/DDBJ databases">
        <title>Genomic Encyclopedia of Type Strains, Phase III (KMG-III): the genomes of soil and plant-associated and newly described type strains.</title>
        <authorList>
            <person name="Whitman W."/>
        </authorList>
    </citation>
    <scope>NUCLEOTIDE SEQUENCE [LARGE SCALE GENOMIC DNA]</scope>
    <source>
        <strain evidence="2 3">CECT 5696</strain>
    </source>
</reference>
<dbReference type="EMBL" id="QGTQ01000060">
    <property type="protein sequence ID" value="PWV87631.1"/>
    <property type="molecule type" value="Genomic_DNA"/>
</dbReference>
<accession>A0A2V2YIG4</accession>
<dbReference type="GO" id="GO:0008408">
    <property type="term" value="F:3'-5' exonuclease activity"/>
    <property type="evidence" value="ECO:0007669"/>
    <property type="project" value="TreeGrafter"/>
</dbReference>
<dbReference type="PANTHER" id="PTHR30231">
    <property type="entry name" value="DNA POLYMERASE III SUBUNIT EPSILON"/>
    <property type="match status" value="1"/>
</dbReference>
<protein>
    <submittedName>
        <fullName evidence="2">DNA polymerase-3 subunit epsilon</fullName>
    </submittedName>
</protein>
<dbReference type="GO" id="GO:0005829">
    <property type="term" value="C:cytosol"/>
    <property type="evidence" value="ECO:0007669"/>
    <property type="project" value="TreeGrafter"/>
</dbReference>
<dbReference type="SUPFAM" id="SSF53098">
    <property type="entry name" value="Ribonuclease H-like"/>
    <property type="match status" value="1"/>
</dbReference>
<evidence type="ECO:0000313" key="3">
    <source>
        <dbReference type="Proteomes" id="UP000246635"/>
    </source>
</evidence>
<evidence type="ECO:0000259" key="1">
    <source>
        <dbReference type="SMART" id="SM00479"/>
    </source>
</evidence>
<evidence type="ECO:0000313" key="2">
    <source>
        <dbReference type="EMBL" id="PWV87631.1"/>
    </source>
</evidence>
<keyword evidence="3" id="KW-1185">Reference proteome</keyword>
<dbReference type="InterPro" id="IPR012337">
    <property type="entry name" value="RNaseH-like_sf"/>
</dbReference>
<dbReference type="RefSeq" id="WP_174812610.1">
    <property type="nucleotide sequence ID" value="NZ_CP054612.1"/>
</dbReference>
<dbReference type="GO" id="GO:0003676">
    <property type="term" value="F:nucleic acid binding"/>
    <property type="evidence" value="ECO:0007669"/>
    <property type="project" value="InterPro"/>
</dbReference>
<proteinExistence type="predicted"/>
<dbReference type="Pfam" id="PF00929">
    <property type="entry name" value="RNase_T"/>
    <property type="match status" value="1"/>
</dbReference>
<sequence>MQPDNPALAKSVGPEACVPFNNIIEVDLMEMKFISNTEYIISGVNIKDIEKQRFCIFDFESTGINHETEYITQIGAVIIENGCILENKTFNTYIKSPKPIPEAVERFTGIYNSDLEDAPFFKDKYNAFLEFTKDCIVVTHAGYEFDLPLLLNECKRNNLQMLTNISLDTKALFSYLHPEVKEIIWTDYLIKYYNIHDKDLRRHDALGDSILIGRIFLRILEEFQARDIKDIEFNDPVVVKRFEIIPMV</sequence>
<gene>
    <name evidence="2" type="ORF">DFQ01_1605</name>
</gene>